<dbReference type="RefSeq" id="WP_161007100.1">
    <property type="nucleotide sequence ID" value="NZ_WWCN01000007.1"/>
</dbReference>
<dbReference type="InterPro" id="IPR025528">
    <property type="entry name" value="BrnA_antitoxin"/>
</dbReference>
<organism evidence="1 2">
    <name type="scientific">Duganella flavida</name>
    <dbReference type="NCBI Taxonomy" id="2692175"/>
    <lineage>
        <taxon>Bacteria</taxon>
        <taxon>Pseudomonadati</taxon>
        <taxon>Pseudomonadota</taxon>
        <taxon>Betaproteobacteria</taxon>
        <taxon>Burkholderiales</taxon>
        <taxon>Oxalobacteraceae</taxon>
        <taxon>Telluria group</taxon>
        <taxon>Duganella</taxon>
    </lineage>
</organism>
<sequence length="99" mass="11158">MYHKERKIVFCTPEEDAIITVAALSDPDAQPLTEEELAQFRPWRARLLAPPGSPTVSLTMEFDAATIAAFQRQGDDWQQGINAVLREWAIKRGYVPFPA</sequence>
<comment type="caution">
    <text evidence="1">The sequence shown here is derived from an EMBL/GenBank/DDBJ whole genome shotgun (WGS) entry which is preliminary data.</text>
</comment>
<gene>
    <name evidence="1" type="ORF">GTP46_13240</name>
</gene>
<keyword evidence="2" id="KW-1185">Reference proteome</keyword>
<evidence type="ECO:0008006" key="3">
    <source>
        <dbReference type="Google" id="ProtNLM"/>
    </source>
</evidence>
<dbReference type="EMBL" id="WWCN01000007">
    <property type="protein sequence ID" value="MYM23613.1"/>
    <property type="molecule type" value="Genomic_DNA"/>
</dbReference>
<name>A0A6L8K840_9BURK</name>
<reference evidence="1 2" key="1">
    <citation type="submission" date="2019-12" db="EMBL/GenBank/DDBJ databases">
        <title>Novel species isolated from a subtropical stream in China.</title>
        <authorList>
            <person name="Lu H."/>
        </authorList>
    </citation>
    <scope>NUCLEOTIDE SEQUENCE [LARGE SCALE GENOMIC DNA]</scope>
    <source>
        <strain evidence="1 2">FT135W</strain>
    </source>
</reference>
<dbReference type="Proteomes" id="UP000479335">
    <property type="component" value="Unassembled WGS sequence"/>
</dbReference>
<evidence type="ECO:0000313" key="2">
    <source>
        <dbReference type="Proteomes" id="UP000479335"/>
    </source>
</evidence>
<evidence type="ECO:0000313" key="1">
    <source>
        <dbReference type="EMBL" id="MYM23613.1"/>
    </source>
</evidence>
<dbReference type="AlphaFoldDB" id="A0A6L8K840"/>
<protein>
    <recommendedName>
        <fullName evidence="3">BrnA antitoxin family protein</fullName>
    </recommendedName>
</protein>
<accession>A0A6L8K840</accession>
<proteinExistence type="predicted"/>
<dbReference type="Pfam" id="PF14384">
    <property type="entry name" value="BrnA_antitoxin"/>
    <property type="match status" value="1"/>
</dbReference>